<dbReference type="InterPro" id="IPR017853">
    <property type="entry name" value="GH"/>
</dbReference>
<organism evidence="2 3">
    <name type="scientific">Streptomyces violascens</name>
    <dbReference type="NCBI Taxonomy" id="67381"/>
    <lineage>
        <taxon>Bacteria</taxon>
        <taxon>Bacillati</taxon>
        <taxon>Actinomycetota</taxon>
        <taxon>Actinomycetes</taxon>
        <taxon>Kitasatosporales</taxon>
        <taxon>Streptomycetaceae</taxon>
        <taxon>Streptomyces</taxon>
    </lineage>
</organism>
<protein>
    <submittedName>
        <fullName evidence="2">Membrane protein</fullName>
    </submittedName>
</protein>
<dbReference type="Proteomes" id="UP001050808">
    <property type="component" value="Unassembled WGS sequence"/>
</dbReference>
<proteinExistence type="predicted"/>
<dbReference type="SUPFAM" id="SSF51445">
    <property type="entry name" value="(Trans)glycosidases"/>
    <property type="match status" value="1"/>
</dbReference>
<gene>
    <name evidence="2" type="ORF">Sviol_75840</name>
</gene>
<keyword evidence="3" id="KW-1185">Reference proteome</keyword>
<reference evidence="2" key="1">
    <citation type="submission" date="2024-05" db="EMBL/GenBank/DDBJ databases">
        <title>Whole genome shotgun sequence of Streptomyces violascens NBRC 12920.</title>
        <authorList>
            <person name="Komaki H."/>
            <person name="Tamura T."/>
        </authorList>
    </citation>
    <scope>NUCLEOTIDE SEQUENCE</scope>
    <source>
        <strain evidence="2">NBRC 12920</strain>
    </source>
</reference>
<feature type="domain" description="GH18" evidence="1">
    <location>
        <begin position="121"/>
        <end position="289"/>
    </location>
</feature>
<evidence type="ECO:0000313" key="2">
    <source>
        <dbReference type="EMBL" id="GHI43176.1"/>
    </source>
</evidence>
<dbReference type="EMBL" id="BNDY01000017">
    <property type="protein sequence ID" value="GHI43176.1"/>
    <property type="molecule type" value="Genomic_DNA"/>
</dbReference>
<dbReference type="Gene3D" id="3.20.20.80">
    <property type="entry name" value="Glycosidases"/>
    <property type="match status" value="1"/>
</dbReference>
<sequence>MGGIRRWWGGRGGRWTRRTLLATTLVVVVTLAAAGVALRAQYAGAPGEDTRTRGRDAYWLGHAWVDGRKNDKDLDAFTAKLRGSGIKDLFVHTGPLDHDGTLPATRYPKARWLVEGVHRRLPDVRVQAWLGDQLASEGPVGLRLGNPATRAAVVTTARQVLDDAHFDGVHFDLEPLPSGDRNYLALLDSLHALTRPRGAVLSVAAHQIDPLPALHSAAESLTGHGKWWAQAYFGQVARRVDQIAVMSYDTAMPVQSLYGGYVARQTALALQVTPKQTDLLMGLPFYDDESMSHHGSAETVEAAVRGARLGLARTDRHRQHFGVALYVDFAERDEDWAAYRKGWGRPQS</sequence>
<dbReference type="InterPro" id="IPR001223">
    <property type="entry name" value="Glyco_hydro18_cat"/>
</dbReference>
<evidence type="ECO:0000313" key="3">
    <source>
        <dbReference type="Proteomes" id="UP001050808"/>
    </source>
</evidence>
<name>A0ABQ3R0W0_9ACTN</name>
<accession>A0ABQ3R0W0</accession>
<dbReference type="Pfam" id="PF00704">
    <property type="entry name" value="Glyco_hydro_18"/>
    <property type="match status" value="1"/>
</dbReference>
<evidence type="ECO:0000259" key="1">
    <source>
        <dbReference type="Pfam" id="PF00704"/>
    </source>
</evidence>
<comment type="caution">
    <text evidence="2">The sequence shown here is derived from an EMBL/GenBank/DDBJ whole genome shotgun (WGS) entry which is preliminary data.</text>
</comment>